<dbReference type="EMBL" id="JQGC01000005">
    <property type="protein sequence ID" value="KFL31741.1"/>
    <property type="molecule type" value="Genomic_DNA"/>
</dbReference>
<sequence length="167" mass="17902">MSEEPGPTPEEVAAAARLAHFKTATRERVVSHMHGVGASIINAYPIAEVMSWPIQRAEAMAIIALGETAALALTSEQTIGVAPFLVDMCDGHYGAEADDAVRAQRLWDKAVLVKGKSDVWAALSAFLCGLRARMDDQVAAATSEIALFEIESNVQTELSAFRNQYGV</sequence>
<accession>A0A087M4D8</accession>
<dbReference type="RefSeq" id="WP_035080745.1">
    <property type="nucleotide sequence ID" value="NZ_JQGC01000005.1"/>
</dbReference>
<comment type="caution">
    <text evidence="1">The sequence shown here is derived from an EMBL/GenBank/DDBJ whole genome shotgun (WGS) entry which is preliminary data.</text>
</comment>
<gene>
    <name evidence="1" type="ORF">JP75_06660</name>
</gene>
<dbReference type="Proteomes" id="UP000028981">
    <property type="component" value="Unassembled WGS sequence"/>
</dbReference>
<keyword evidence="2" id="KW-1185">Reference proteome</keyword>
<dbReference type="STRING" id="46914.JP75_06660"/>
<protein>
    <submittedName>
        <fullName evidence="1">Uncharacterized protein</fullName>
    </submittedName>
</protein>
<evidence type="ECO:0000313" key="2">
    <source>
        <dbReference type="Proteomes" id="UP000028981"/>
    </source>
</evidence>
<dbReference type="AlphaFoldDB" id="A0A087M4D8"/>
<proteinExistence type="predicted"/>
<reference evidence="1 2" key="1">
    <citation type="submission" date="2014-08" db="EMBL/GenBank/DDBJ databases">
        <authorList>
            <person name="Hassan Y.I."/>
            <person name="Lepp D."/>
            <person name="Zhou T."/>
        </authorList>
    </citation>
    <scope>NUCLEOTIDE SEQUENCE [LARGE SCALE GENOMIC DNA]</scope>
    <source>
        <strain evidence="1 2">IFO13584</strain>
    </source>
</reference>
<name>A0A087M4D8_9HYPH</name>
<evidence type="ECO:0000313" key="1">
    <source>
        <dbReference type="EMBL" id="KFL31741.1"/>
    </source>
</evidence>
<organism evidence="1 2">
    <name type="scientific">Devosia riboflavina</name>
    <dbReference type="NCBI Taxonomy" id="46914"/>
    <lineage>
        <taxon>Bacteria</taxon>
        <taxon>Pseudomonadati</taxon>
        <taxon>Pseudomonadota</taxon>
        <taxon>Alphaproteobacteria</taxon>
        <taxon>Hyphomicrobiales</taxon>
        <taxon>Devosiaceae</taxon>
        <taxon>Devosia</taxon>
    </lineage>
</organism>
<dbReference type="OrthoDB" id="8821333at2"/>